<protein>
    <submittedName>
        <fullName evidence="2">Uncharacterized protein</fullName>
    </submittedName>
</protein>
<dbReference type="KEGG" id="moz:MoryE10_12540"/>
<evidence type="ECO:0000256" key="1">
    <source>
        <dbReference type="SAM" id="SignalP"/>
    </source>
</evidence>
<feature type="signal peptide" evidence="1">
    <location>
        <begin position="1"/>
        <end position="18"/>
    </location>
</feature>
<name>A0A8D5AGR0_9GAMM</name>
<dbReference type="EMBL" id="AP019782">
    <property type="protein sequence ID" value="BBL70648.1"/>
    <property type="molecule type" value="Genomic_DNA"/>
</dbReference>
<proteinExistence type="predicted"/>
<sequence>MRLLVALCVWAAAATAVAAEDDWQETVLQTSTLEKVYKASGVYQLCIGEQLRGQANNKQDPRAVTDNILKACEEKLQPMRDAFTAEKVPEQIADRYLRKTRTQAARGLIREVMGMQAMRQAAPN</sequence>
<dbReference type="RefSeq" id="WP_156302275.1">
    <property type="nucleotide sequence ID" value="NZ_AP019782.1"/>
</dbReference>
<dbReference type="Proteomes" id="UP000824988">
    <property type="component" value="Chromosome"/>
</dbReference>
<dbReference type="AlphaFoldDB" id="A0A8D5AGR0"/>
<accession>A0A8D5AGR0</accession>
<evidence type="ECO:0000313" key="3">
    <source>
        <dbReference type="Proteomes" id="UP000824988"/>
    </source>
</evidence>
<evidence type="ECO:0000313" key="2">
    <source>
        <dbReference type="EMBL" id="BBL70648.1"/>
    </source>
</evidence>
<reference evidence="2" key="1">
    <citation type="submission" date="2019-06" db="EMBL/GenBank/DDBJ databases">
        <title>Complete genome sequence of Methylogaea oryzae strain JCM16910.</title>
        <authorList>
            <person name="Asakawa S."/>
        </authorList>
    </citation>
    <scope>NUCLEOTIDE SEQUENCE</scope>
    <source>
        <strain evidence="2">E10</strain>
    </source>
</reference>
<keyword evidence="1" id="KW-0732">Signal</keyword>
<organism evidence="2 3">
    <name type="scientific">Methylogaea oryzae</name>
    <dbReference type="NCBI Taxonomy" id="1295382"/>
    <lineage>
        <taxon>Bacteria</taxon>
        <taxon>Pseudomonadati</taxon>
        <taxon>Pseudomonadota</taxon>
        <taxon>Gammaproteobacteria</taxon>
        <taxon>Methylococcales</taxon>
        <taxon>Methylococcaceae</taxon>
        <taxon>Methylogaea</taxon>
    </lineage>
</organism>
<gene>
    <name evidence="2" type="ORF">MoryE10_12540</name>
</gene>
<keyword evidence="3" id="KW-1185">Reference proteome</keyword>
<feature type="chain" id="PRO_5034020186" evidence="1">
    <location>
        <begin position="19"/>
        <end position="124"/>
    </location>
</feature>